<sequence>MLQRQKLLPILTPLLNQRCDDWQNQAIPAADHQITLTALDKNPFSGAGALLASAL</sequence>
<dbReference type="EMBL" id="UGLZ01000005">
    <property type="protein sequence ID" value="STV24969.1"/>
    <property type="molecule type" value="Genomic_DNA"/>
</dbReference>
<reference evidence="1 2" key="1">
    <citation type="submission" date="2018-06" db="EMBL/GenBank/DDBJ databases">
        <authorList>
            <consortium name="Pathogen Informatics"/>
            <person name="Doyle S."/>
        </authorList>
    </citation>
    <scope>NUCLEOTIDE SEQUENCE [LARGE SCALE GENOMIC DNA]</scope>
    <source>
        <strain evidence="1 2">NCTC5050</strain>
    </source>
</reference>
<dbReference type="AlphaFoldDB" id="A0A378B0L4"/>
<gene>
    <name evidence="1" type="ORF">NCTC5050_03651</name>
</gene>
<organism evidence="1 2">
    <name type="scientific">Klebsiella pneumoniae subsp. ozaenae</name>
    <dbReference type="NCBI Taxonomy" id="574"/>
    <lineage>
        <taxon>Bacteria</taxon>
        <taxon>Pseudomonadati</taxon>
        <taxon>Pseudomonadota</taxon>
        <taxon>Gammaproteobacteria</taxon>
        <taxon>Enterobacterales</taxon>
        <taxon>Enterobacteriaceae</taxon>
        <taxon>Klebsiella/Raoultella group</taxon>
        <taxon>Klebsiella</taxon>
        <taxon>Klebsiella pneumoniae complex</taxon>
    </lineage>
</organism>
<evidence type="ECO:0000313" key="2">
    <source>
        <dbReference type="Proteomes" id="UP000255382"/>
    </source>
</evidence>
<name>A0A378B0L4_KLEPO</name>
<keyword evidence="2" id="KW-1185">Reference proteome</keyword>
<evidence type="ECO:0000313" key="1">
    <source>
        <dbReference type="EMBL" id="STV24969.1"/>
    </source>
</evidence>
<accession>A0A378B0L4</accession>
<proteinExistence type="predicted"/>
<dbReference type="Proteomes" id="UP000255382">
    <property type="component" value="Unassembled WGS sequence"/>
</dbReference>
<protein>
    <submittedName>
        <fullName evidence="1">Uncharacterized protein</fullName>
    </submittedName>
</protein>